<dbReference type="GO" id="GO:0005829">
    <property type="term" value="C:cytosol"/>
    <property type="evidence" value="ECO:0007669"/>
    <property type="project" value="UniProtKB-ARBA"/>
</dbReference>
<dbReference type="InterPro" id="IPR001155">
    <property type="entry name" value="OxRdtase_FMN_N"/>
</dbReference>
<feature type="compositionally biased region" description="Polar residues" evidence="4">
    <location>
        <begin position="128"/>
        <end position="145"/>
    </location>
</feature>
<dbReference type="PANTHER" id="PTHR22893:SF91">
    <property type="entry name" value="NADPH DEHYDROGENASE 2-RELATED"/>
    <property type="match status" value="1"/>
</dbReference>
<comment type="caution">
    <text evidence="6">The sequence shown here is derived from an EMBL/GenBank/DDBJ whole genome shotgun (WGS) entry which is preliminary data.</text>
</comment>
<dbReference type="Pfam" id="PF00724">
    <property type="entry name" value="Oxidored_FMN"/>
    <property type="match status" value="1"/>
</dbReference>
<organism evidence="6 7">
    <name type="scientific">Pythium oligandrum</name>
    <name type="common">Mycoparasitic fungus</name>
    <dbReference type="NCBI Taxonomy" id="41045"/>
    <lineage>
        <taxon>Eukaryota</taxon>
        <taxon>Sar</taxon>
        <taxon>Stramenopiles</taxon>
        <taxon>Oomycota</taxon>
        <taxon>Peronosporomycetes</taxon>
        <taxon>Pythiales</taxon>
        <taxon>Pythiaceae</taxon>
        <taxon>Pythium</taxon>
    </lineage>
</organism>
<evidence type="ECO:0000256" key="4">
    <source>
        <dbReference type="SAM" id="MobiDB-lite"/>
    </source>
</evidence>
<dbReference type="GO" id="GO:0010181">
    <property type="term" value="F:FMN binding"/>
    <property type="evidence" value="ECO:0007669"/>
    <property type="project" value="InterPro"/>
</dbReference>
<dbReference type="EMBL" id="SPLM01000108">
    <property type="protein sequence ID" value="TMW60036.1"/>
    <property type="molecule type" value="Genomic_DNA"/>
</dbReference>
<evidence type="ECO:0000256" key="3">
    <source>
        <dbReference type="ARBA" id="ARBA00023002"/>
    </source>
</evidence>
<evidence type="ECO:0000313" key="7">
    <source>
        <dbReference type="Proteomes" id="UP000794436"/>
    </source>
</evidence>
<keyword evidence="7" id="KW-1185">Reference proteome</keyword>
<dbReference type="InterPro" id="IPR045247">
    <property type="entry name" value="Oye-like"/>
</dbReference>
<evidence type="ECO:0000259" key="5">
    <source>
        <dbReference type="Pfam" id="PF00724"/>
    </source>
</evidence>
<sequence>MTTVTTPKLFTPIMLGGKKNPIQLNHRVAMAPLTRLRAGDPGVQPDYAATYYSQRSTDGGLIIAEATNITPYGRGYLGSPGIFNQEQIDSWKLITQAVHDKGGVIFLQLWHTGRIGHPNLQPNGELPVSSSTNMPLSENRASTTKNGREPMVKPRALETDEIPKVAQDYRKATENAIAAGFDGVEIHAANGYLLEQFLQDGINDRTDKYGGSVENRARFLFEVIEEVLKSVDSSKVGVRLSPYGKSCGQQDSDPAATYGHVFEKLNDYDLAYAHIIEPDPVYDNNEMTPKEGATKFFRQIYKGVYITSSGYERDSSIKVVEAGDADIVAIGRYFISNPDLVKRFELNAPLTPWDDSTFYRTGEKGYTDYPFLSEESESISEA</sequence>
<dbReference type="CDD" id="cd02933">
    <property type="entry name" value="OYE_like_FMN"/>
    <property type="match status" value="1"/>
</dbReference>
<gene>
    <name evidence="6" type="ORF">Poli38472_000078</name>
</gene>
<evidence type="ECO:0000256" key="1">
    <source>
        <dbReference type="ARBA" id="ARBA00001917"/>
    </source>
</evidence>
<keyword evidence="3" id="KW-0560">Oxidoreductase</keyword>
<dbReference type="InterPro" id="IPR013785">
    <property type="entry name" value="Aldolase_TIM"/>
</dbReference>
<protein>
    <recommendedName>
        <fullName evidence="5">NADH:flavin oxidoreductase/NADH oxidase N-terminal domain-containing protein</fullName>
    </recommendedName>
</protein>
<feature type="domain" description="NADH:flavin oxidoreductase/NADH oxidase N-terminal" evidence="5">
    <location>
        <begin position="8"/>
        <end position="347"/>
    </location>
</feature>
<dbReference type="SUPFAM" id="SSF51395">
    <property type="entry name" value="FMN-linked oxidoreductases"/>
    <property type="match status" value="1"/>
</dbReference>
<dbReference type="Gene3D" id="3.20.20.70">
    <property type="entry name" value="Aldolase class I"/>
    <property type="match status" value="1"/>
</dbReference>
<reference evidence="6" key="1">
    <citation type="submission" date="2019-03" db="EMBL/GenBank/DDBJ databases">
        <title>Long read genome sequence of the mycoparasitic Pythium oligandrum ATCC 38472 isolated from sugarbeet rhizosphere.</title>
        <authorList>
            <person name="Gaulin E."/>
        </authorList>
    </citation>
    <scope>NUCLEOTIDE SEQUENCE</scope>
    <source>
        <strain evidence="6">ATCC 38472_TT</strain>
    </source>
</reference>
<dbReference type="FunFam" id="3.20.20.70:FF:000059">
    <property type="entry name" value="N-ethylmaleimide reductase, FMN-linked"/>
    <property type="match status" value="1"/>
</dbReference>
<accession>A0A8K1CB32</accession>
<name>A0A8K1CB32_PYTOL</name>
<feature type="region of interest" description="Disordered" evidence="4">
    <location>
        <begin position="120"/>
        <end position="149"/>
    </location>
</feature>
<evidence type="ECO:0000256" key="2">
    <source>
        <dbReference type="ARBA" id="ARBA00005979"/>
    </source>
</evidence>
<dbReference type="PANTHER" id="PTHR22893">
    <property type="entry name" value="NADH OXIDOREDUCTASE-RELATED"/>
    <property type="match status" value="1"/>
</dbReference>
<dbReference type="OrthoDB" id="276546at2759"/>
<dbReference type="AlphaFoldDB" id="A0A8K1CB32"/>
<comment type="cofactor">
    <cofactor evidence="1">
        <name>FMN</name>
        <dbReference type="ChEBI" id="CHEBI:58210"/>
    </cofactor>
</comment>
<dbReference type="Proteomes" id="UP000794436">
    <property type="component" value="Unassembled WGS sequence"/>
</dbReference>
<proteinExistence type="inferred from homology"/>
<comment type="similarity">
    <text evidence="2">Belongs to the NADH:flavin oxidoreductase/NADH oxidase family.</text>
</comment>
<dbReference type="GO" id="GO:0016628">
    <property type="term" value="F:oxidoreductase activity, acting on the CH-CH group of donors, NAD or NADP as acceptor"/>
    <property type="evidence" value="ECO:0007669"/>
    <property type="project" value="UniProtKB-ARBA"/>
</dbReference>
<evidence type="ECO:0000313" key="6">
    <source>
        <dbReference type="EMBL" id="TMW60036.1"/>
    </source>
</evidence>